<gene>
    <name evidence="1" type="ORF">Slati_4543600</name>
</gene>
<evidence type="ECO:0000313" key="1">
    <source>
        <dbReference type="EMBL" id="KAL0391318.1"/>
    </source>
</evidence>
<name>A0AAW2SFV1_9LAMI</name>
<sequence>MDRRRAPPRGPVGSCQTQCTSYPFLGTSGHPLQKVLHAPLLRCLSTEEGVHVLQEIHSGCVELILAHGLWPIKPYEQDTSGLP</sequence>
<comment type="caution">
    <text evidence="1">The sequence shown here is derived from an EMBL/GenBank/DDBJ whole genome shotgun (WGS) entry which is preliminary data.</text>
</comment>
<reference evidence="1" key="1">
    <citation type="submission" date="2020-06" db="EMBL/GenBank/DDBJ databases">
        <authorList>
            <person name="Li T."/>
            <person name="Hu X."/>
            <person name="Zhang T."/>
            <person name="Song X."/>
            <person name="Zhang H."/>
            <person name="Dai N."/>
            <person name="Sheng W."/>
            <person name="Hou X."/>
            <person name="Wei L."/>
        </authorList>
    </citation>
    <scope>NUCLEOTIDE SEQUENCE</scope>
    <source>
        <strain evidence="1">KEN1</strain>
        <tissue evidence="1">Leaf</tissue>
    </source>
</reference>
<dbReference type="AlphaFoldDB" id="A0AAW2SFV1"/>
<dbReference type="EMBL" id="JACGWN010000032">
    <property type="protein sequence ID" value="KAL0391318.1"/>
    <property type="molecule type" value="Genomic_DNA"/>
</dbReference>
<protein>
    <submittedName>
        <fullName evidence="1">Uncharacterized protein</fullName>
    </submittedName>
</protein>
<organism evidence="1">
    <name type="scientific">Sesamum latifolium</name>
    <dbReference type="NCBI Taxonomy" id="2727402"/>
    <lineage>
        <taxon>Eukaryota</taxon>
        <taxon>Viridiplantae</taxon>
        <taxon>Streptophyta</taxon>
        <taxon>Embryophyta</taxon>
        <taxon>Tracheophyta</taxon>
        <taxon>Spermatophyta</taxon>
        <taxon>Magnoliopsida</taxon>
        <taxon>eudicotyledons</taxon>
        <taxon>Gunneridae</taxon>
        <taxon>Pentapetalae</taxon>
        <taxon>asterids</taxon>
        <taxon>lamiids</taxon>
        <taxon>Lamiales</taxon>
        <taxon>Pedaliaceae</taxon>
        <taxon>Sesamum</taxon>
    </lineage>
</organism>
<accession>A0AAW2SFV1</accession>
<proteinExistence type="predicted"/>
<reference evidence="1" key="2">
    <citation type="journal article" date="2024" name="Plant">
        <title>Genomic evolution and insights into agronomic trait innovations of Sesamum species.</title>
        <authorList>
            <person name="Miao H."/>
            <person name="Wang L."/>
            <person name="Qu L."/>
            <person name="Liu H."/>
            <person name="Sun Y."/>
            <person name="Le M."/>
            <person name="Wang Q."/>
            <person name="Wei S."/>
            <person name="Zheng Y."/>
            <person name="Lin W."/>
            <person name="Duan Y."/>
            <person name="Cao H."/>
            <person name="Xiong S."/>
            <person name="Wang X."/>
            <person name="Wei L."/>
            <person name="Li C."/>
            <person name="Ma Q."/>
            <person name="Ju M."/>
            <person name="Zhao R."/>
            <person name="Li G."/>
            <person name="Mu C."/>
            <person name="Tian Q."/>
            <person name="Mei H."/>
            <person name="Zhang T."/>
            <person name="Gao T."/>
            <person name="Zhang H."/>
        </authorList>
    </citation>
    <scope>NUCLEOTIDE SEQUENCE</scope>
    <source>
        <strain evidence="1">KEN1</strain>
    </source>
</reference>